<dbReference type="Proteomes" id="UP000620104">
    <property type="component" value="Unassembled WGS sequence"/>
</dbReference>
<protein>
    <submittedName>
        <fullName evidence="2">Uncharacterized protein</fullName>
    </submittedName>
</protein>
<dbReference type="EMBL" id="BLZA01000019">
    <property type="protein sequence ID" value="GHJ86699.1"/>
    <property type="molecule type" value="Genomic_DNA"/>
</dbReference>
<keyword evidence="3" id="KW-1185">Reference proteome</keyword>
<feature type="compositionally biased region" description="Basic and acidic residues" evidence="1">
    <location>
        <begin position="386"/>
        <end position="397"/>
    </location>
</feature>
<accession>A0A8H3TTF1</accession>
<sequence>MSGDVVPCLAPALSSIAKRQAPLEESISRPALVQVERFLTYRTDGHDHESDTFRKTQMPDNTQIIAWVMDSRSRLRVFFDVEATNRIEKATGERVTSYLRSLIYLRKYNFGILPPRTPSATASDIQTSCYRDRPELVLYVQDWQRDIGSRNDPLYHEEATYLLSNFTHYPSEGDAGRVQPGYGTPGEEEIWRKQENVALGYLQTYWETLRPVASPASENAQLPTRQDMMKMLETDTSEEQRRIFEDVRVFGLDPLKELTEREIREVLVQNGAHVVSEDLAPIPIHRKRACRKTTGRKVPRPSVSPLPPAEPSAHSPSLSQEPLKEAITTKGTSTLQSSPGKQESVAYECAQNRLPSERFQSSRFNTAVRKRKGASVASPLNTMRSGRADNGKARSGADGRATSVTNTTNDGEEPYLMQPVSSPLPGLVTQLPVMSMDEDEEGSRLPPINPSPGAQSRGEKSMLKTSSLPKASGSVSVNRYLWELDEEEDGLLLTDISLSPTTARWDCDALLTREK</sequence>
<feature type="compositionally biased region" description="Polar residues" evidence="1">
    <location>
        <begin position="463"/>
        <end position="472"/>
    </location>
</feature>
<evidence type="ECO:0000256" key="1">
    <source>
        <dbReference type="SAM" id="MobiDB-lite"/>
    </source>
</evidence>
<evidence type="ECO:0000313" key="3">
    <source>
        <dbReference type="Proteomes" id="UP000620104"/>
    </source>
</evidence>
<gene>
    <name evidence="2" type="ORF">NliqN6_3101</name>
</gene>
<evidence type="ECO:0000313" key="2">
    <source>
        <dbReference type="EMBL" id="GHJ86699.1"/>
    </source>
</evidence>
<reference evidence="2" key="1">
    <citation type="submission" date="2020-07" db="EMBL/GenBank/DDBJ databases">
        <title>Draft Genome Sequence of a Deep-Sea Yeast, Naganishia (Cryptococcus) liquefaciens strain N6.</title>
        <authorList>
            <person name="Han Y.W."/>
            <person name="Kajitani R."/>
            <person name="Morimoto H."/>
            <person name="Parhat M."/>
            <person name="Tsubouchi H."/>
            <person name="Bakenova O."/>
            <person name="Ogata M."/>
            <person name="Argunhan B."/>
            <person name="Aoki R."/>
            <person name="Kajiwara S."/>
            <person name="Itoh T."/>
            <person name="Iwasaki H."/>
        </authorList>
    </citation>
    <scope>NUCLEOTIDE SEQUENCE</scope>
    <source>
        <strain evidence="2">N6</strain>
    </source>
</reference>
<dbReference type="AlphaFoldDB" id="A0A8H3TTF1"/>
<proteinExistence type="predicted"/>
<feature type="region of interest" description="Disordered" evidence="1">
    <location>
        <begin position="436"/>
        <end position="472"/>
    </location>
</feature>
<comment type="caution">
    <text evidence="2">The sequence shown here is derived from an EMBL/GenBank/DDBJ whole genome shotgun (WGS) entry which is preliminary data.</text>
</comment>
<feature type="region of interest" description="Disordered" evidence="1">
    <location>
        <begin position="286"/>
        <end position="322"/>
    </location>
</feature>
<name>A0A8H3TTF1_9TREE</name>
<dbReference type="OrthoDB" id="2592786at2759"/>
<organism evidence="2 3">
    <name type="scientific">Naganishia liquefaciens</name>
    <dbReference type="NCBI Taxonomy" id="104408"/>
    <lineage>
        <taxon>Eukaryota</taxon>
        <taxon>Fungi</taxon>
        <taxon>Dikarya</taxon>
        <taxon>Basidiomycota</taxon>
        <taxon>Agaricomycotina</taxon>
        <taxon>Tremellomycetes</taxon>
        <taxon>Filobasidiales</taxon>
        <taxon>Filobasidiaceae</taxon>
        <taxon>Naganishia</taxon>
    </lineage>
</organism>
<feature type="region of interest" description="Disordered" evidence="1">
    <location>
        <begin position="358"/>
        <end position="422"/>
    </location>
</feature>
<feature type="compositionally biased region" description="Basic residues" evidence="1">
    <location>
        <begin position="286"/>
        <end position="299"/>
    </location>
</feature>